<name>A0ABP6RQI5_9PSEU</name>
<evidence type="ECO:0000313" key="2">
    <source>
        <dbReference type="Proteomes" id="UP001500483"/>
    </source>
</evidence>
<proteinExistence type="predicted"/>
<organism evidence="1 2">
    <name type="scientific">Saccharopolyspora gregorii</name>
    <dbReference type="NCBI Taxonomy" id="33914"/>
    <lineage>
        <taxon>Bacteria</taxon>
        <taxon>Bacillati</taxon>
        <taxon>Actinomycetota</taxon>
        <taxon>Actinomycetes</taxon>
        <taxon>Pseudonocardiales</taxon>
        <taxon>Pseudonocardiaceae</taxon>
        <taxon>Saccharopolyspora</taxon>
    </lineage>
</organism>
<dbReference type="RefSeq" id="WP_344926862.1">
    <property type="nucleotide sequence ID" value="NZ_BAAAYK010000038.1"/>
</dbReference>
<sequence length="221" mass="24230">MLSVVPSRYLAQRIARADETAEHATDQLYRLRMLEVSQLVRDVLPEADALVVTVRRTGTEVCCALAEDERRLWSSGDDAPVPEDPDQEPWTDVLEHIEYALTSALGARSPQDLWRQDESDSDRFLVDLHGDDEIAAATSVVPGAFGAKLCAEGGNPLWLVEPTSPPTMTVGGVHIAARISKDGHLLIDVSRERAGKRYRRPGTEVQIDVRVDGMNAFSATG</sequence>
<dbReference type="Proteomes" id="UP001500483">
    <property type="component" value="Unassembled WGS sequence"/>
</dbReference>
<reference evidence="2" key="1">
    <citation type="journal article" date="2019" name="Int. J. Syst. Evol. Microbiol.">
        <title>The Global Catalogue of Microorganisms (GCM) 10K type strain sequencing project: providing services to taxonomists for standard genome sequencing and annotation.</title>
        <authorList>
            <consortium name="The Broad Institute Genomics Platform"/>
            <consortium name="The Broad Institute Genome Sequencing Center for Infectious Disease"/>
            <person name="Wu L."/>
            <person name="Ma J."/>
        </authorList>
    </citation>
    <scope>NUCLEOTIDE SEQUENCE [LARGE SCALE GENOMIC DNA]</scope>
    <source>
        <strain evidence="2">JCM 9687</strain>
    </source>
</reference>
<dbReference type="EMBL" id="BAAAYK010000038">
    <property type="protein sequence ID" value="GAA3357899.1"/>
    <property type="molecule type" value="Genomic_DNA"/>
</dbReference>
<protein>
    <submittedName>
        <fullName evidence="1">Uncharacterized protein</fullName>
    </submittedName>
</protein>
<comment type="caution">
    <text evidence="1">The sequence shown here is derived from an EMBL/GenBank/DDBJ whole genome shotgun (WGS) entry which is preliminary data.</text>
</comment>
<keyword evidence="2" id="KW-1185">Reference proteome</keyword>
<evidence type="ECO:0000313" key="1">
    <source>
        <dbReference type="EMBL" id="GAA3357899.1"/>
    </source>
</evidence>
<gene>
    <name evidence="1" type="ORF">GCM10020366_27790</name>
</gene>
<accession>A0ABP6RQI5</accession>